<dbReference type="Proteomes" id="UP000483820">
    <property type="component" value="Chromosome II"/>
</dbReference>
<dbReference type="EMBL" id="WUAV01000002">
    <property type="protein sequence ID" value="KAF1766001.1"/>
    <property type="molecule type" value="Genomic_DNA"/>
</dbReference>
<name>A0A6A5HG49_CAERE</name>
<reference evidence="1 2" key="1">
    <citation type="submission" date="2019-12" db="EMBL/GenBank/DDBJ databases">
        <title>Chromosome-level assembly of the Caenorhabditis remanei genome.</title>
        <authorList>
            <person name="Teterina A.A."/>
            <person name="Willis J.H."/>
            <person name="Phillips P.C."/>
        </authorList>
    </citation>
    <scope>NUCLEOTIDE SEQUENCE [LARGE SCALE GENOMIC DNA]</scope>
    <source>
        <strain evidence="1 2">PX506</strain>
        <tissue evidence="1">Whole organism</tissue>
    </source>
</reference>
<comment type="caution">
    <text evidence="1">The sequence shown here is derived from an EMBL/GenBank/DDBJ whole genome shotgun (WGS) entry which is preliminary data.</text>
</comment>
<evidence type="ECO:0008006" key="3">
    <source>
        <dbReference type="Google" id="ProtNLM"/>
    </source>
</evidence>
<dbReference type="AlphaFoldDB" id="A0A6A5HG49"/>
<evidence type="ECO:0000313" key="1">
    <source>
        <dbReference type="EMBL" id="KAF1766001.1"/>
    </source>
</evidence>
<gene>
    <name evidence="1" type="ORF">GCK72_005956</name>
</gene>
<dbReference type="CTD" id="78774139"/>
<dbReference type="RefSeq" id="XP_053589598.1">
    <property type="nucleotide sequence ID" value="XM_053725404.1"/>
</dbReference>
<evidence type="ECO:0000313" key="2">
    <source>
        <dbReference type="Proteomes" id="UP000483820"/>
    </source>
</evidence>
<dbReference type="KEGG" id="crq:GCK72_005956"/>
<sequence>MLVSGIAEPLTNVCITSCPDNTKLFLRETATVCIALFLFEQPLCNTQLEGSGLCKRNNGTLTGPANSDEYDYIQG</sequence>
<protein>
    <recommendedName>
        <fullName evidence="3">PAN-3 domain-containing protein</fullName>
    </recommendedName>
</protein>
<dbReference type="GeneID" id="78774139"/>
<proteinExistence type="predicted"/>
<accession>A0A6A5HG49</accession>
<organism evidence="1 2">
    <name type="scientific">Caenorhabditis remanei</name>
    <name type="common">Caenorhabditis vulgaris</name>
    <dbReference type="NCBI Taxonomy" id="31234"/>
    <lineage>
        <taxon>Eukaryota</taxon>
        <taxon>Metazoa</taxon>
        <taxon>Ecdysozoa</taxon>
        <taxon>Nematoda</taxon>
        <taxon>Chromadorea</taxon>
        <taxon>Rhabditida</taxon>
        <taxon>Rhabditina</taxon>
        <taxon>Rhabditomorpha</taxon>
        <taxon>Rhabditoidea</taxon>
        <taxon>Rhabditidae</taxon>
        <taxon>Peloderinae</taxon>
        <taxon>Caenorhabditis</taxon>
    </lineage>
</organism>